<evidence type="ECO:0000313" key="1">
    <source>
        <dbReference type="EMBL" id="KAA6307838.1"/>
    </source>
</evidence>
<gene>
    <name evidence="1" type="ORF">EZS27_040489</name>
</gene>
<feature type="non-terminal residue" evidence="1">
    <location>
        <position position="62"/>
    </location>
</feature>
<sequence length="62" mass="7288">MFCEKRGRDCYAEAHLEFLVNISNIISHSEDIYKNLGILLEELCEFLEAQYSMITIVDHNHK</sequence>
<accession>A0A5J4PG25</accession>
<protein>
    <submittedName>
        <fullName evidence="1">Nitrogen fixation protein VnfA</fullName>
    </submittedName>
</protein>
<proteinExistence type="predicted"/>
<organism evidence="1">
    <name type="scientific">termite gut metagenome</name>
    <dbReference type="NCBI Taxonomy" id="433724"/>
    <lineage>
        <taxon>unclassified sequences</taxon>
        <taxon>metagenomes</taxon>
        <taxon>organismal metagenomes</taxon>
    </lineage>
</organism>
<comment type="caution">
    <text evidence="1">The sequence shown here is derived from an EMBL/GenBank/DDBJ whole genome shotgun (WGS) entry which is preliminary data.</text>
</comment>
<dbReference type="AlphaFoldDB" id="A0A5J4PG25"/>
<dbReference type="EMBL" id="SNRY01008879">
    <property type="protein sequence ID" value="KAA6307838.1"/>
    <property type="molecule type" value="Genomic_DNA"/>
</dbReference>
<name>A0A5J4PG25_9ZZZZ</name>
<reference evidence="1" key="1">
    <citation type="submission" date="2019-03" db="EMBL/GenBank/DDBJ databases">
        <title>Single cell metagenomics reveals metabolic interactions within the superorganism composed of flagellate Streblomastix strix and complex community of Bacteroidetes bacteria on its surface.</title>
        <authorList>
            <person name="Treitli S.C."/>
            <person name="Kolisko M."/>
            <person name="Husnik F."/>
            <person name="Keeling P."/>
            <person name="Hampl V."/>
        </authorList>
    </citation>
    <scope>NUCLEOTIDE SEQUENCE</scope>
    <source>
        <strain evidence="1">STM</strain>
    </source>
</reference>